<dbReference type="SUPFAM" id="SSF46785">
    <property type="entry name" value="Winged helix' DNA-binding domain"/>
    <property type="match status" value="1"/>
</dbReference>
<gene>
    <name evidence="6" type="ORF">GCM10010191_21070</name>
</gene>
<keyword evidence="2" id="KW-0808">Transferase</keyword>
<proteinExistence type="predicted"/>
<evidence type="ECO:0000259" key="5">
    <source>
        <dbReference type="Pfam" id="PF08100"/>
    </source>
</evidence>
<dbReference type="InterPro" id="IPR012967">
    <property type="entry name" value="COMT_dimerisation"/>
</dbReference>
<evidence type="ECO:0000256" key="3">
    <source>
        <dbReference type="ARBA" id="ARBA00022691"/>
    </source>
</evidence>
<keyword evidence="1 6" id="KW-0489">Methyltransferase</keyword>
<dbReference type="GO" id="GO:0032259">
    <property type="term" value="P:methylation"/>
    <property type="evidence" value="ECO:0007669"/>
    <property type="project" value="UniProtKB-KW"/>
</dbReference>
<dbReference type="Pfam" id="PF08100">
    <property type="entry name" value="Dimerisation"/>
    <property type="match status" value="1"/>
</dbReference>
<evidence type="ECO:0000313" key="7">
    <source>
        <dbReference type="Proteomes" id="UP001501231"/>
    </source>
</evidence>
<dbReference type="Proteomes" id="UP001501231">
    <property type="component" value="Unassembled WGS sequence"/>
</dbReference>
<reference evidence="6 7" key="1">
    <citation type="journal article" date="2019" name="Int. J. Syst. Evol. Microbiol.">
        <title>The Global Catalogue of Microorganisms (GCM) 10K type strain sequencing project: providing services to taxonomists for standard genome sequencing and annotation.</title>
        <authorList>
            <consortium name="The Broad Institute Genomics Platform"/>
            <consortium name="The Broad Institute Genome Sequencing Center for Infectious Disease"/>
            <person name="Wu L."/>
            <person name="Ma J."/>
        </authorList>
    </citation>
    <scope>NUCLEOTIDE SEQUENCE [LARGE SCALE GENOMIC DNA]</scope>
    <source>
        <strain evidence="6 7">JCM 3325</strain>
    </source>
</reference>
<dbReference type="Pfam" id="PF00891">
    <property type="entry name" value="Methyltransf_2"/>
    <property type="match status" value="1"/>
</dbReference>
<dbReference type="Gene3D" id="3.40.50.150">
    <property type="entry name" value="Vaccinia Virus protein VP39"/>
    <property type="match status" value="1"/>
</dbReference>
<evidence type="ECO:0000259" key="4">
    <source>
        <dbReference type="Pfam" id="PF00891"/>
    </source>
</evidence>
<evidence type="ECO:0000256" key="1">
    <source>
        <dbReference type="ARBA" id="ARBA00022603"/>
    </source>
</evidence>
<keyword evidence="7" id="KW-1185">Reference proteome</keyword>
<dbReference type="PANTHER" id="PTHR43712:SF2">
    <property type="entry name" value="O-METHYLTRANSFERASE CICE"/>
    <property type="match status" value="1"/>
</dbReference>
<keyword evidence="3" id="KW-0949">S-adenosyl-L-methionine</keyword>
<protein>
    <submittedName>
        <fullName evidence="6">Methyltransferase</fullName>
    </submittedName>
</protein>
<dbReference type="InterPro" id="IPR029063">
    <property type="entry name" value="SAM-dependent_MTases_sf"/>
</dbReference>
<dbReference type="InterPro" id="IPR016461">
    <property type="entry name" value="COMT-like"/>
</dbReference>
<dbReference type="SUPFAM" id="SSF53335">
    <property type="entry name" value="S-adenosyl-L-methionine-dependent methyltransferases"/>
    <property type="match status" value="1"/>
</dbReference>
<evidence type="ECO:0000256" key="2">
    <source>
        <dbReference type="ARBA" id="ARBA00022679"/>
    </source>
</evidence>
<dbReference type="Gene3D" id="1.10.10.10">
    <property type="entry name" value="Winged helix-like DNA-binding domain superfamily/Winged helix DNA-binding domain"/>
    <property type="match status" value="1"/>
</dbReference>
<feature type="domain" description="O-methyltransferase C-terminal" evidence="4">
    <location>
        <begin position="109"/>
        <end position="318"/>
    </location>
</feature>
<accession>A0ABN3ISX7</accession>
<sequence length="338" mass="37507">MAGKPEGAHDVLRMGIAYFQSKVLLSAVELGVFTRLAQEPATEAELRAGLGLHGRAARDFLDALVALGLLRRDRGRYENTPVADTYLDERKPTYSGGFLTMLDRQFTKWGELTRLLREGGIDYPVEEEKEQHDDMHADPARLRRFMSAMDGINQFTAPALAETYDWGGRRLFADLGGARGNLAAELVKAHPRLDGIVMDLPAVRPVFEEHIDGLGLSGRVRFQGGDFFTDPLPEAEVLILGHVLHDWSPELRAMLVERAYAALPPGGELLVYDVMIDDERRENDFGLLTSLHMMLVSPGGGEYTAADCRAWMRDAGFAGTRAVRLTDVDTLVIGRKER</sequence>
<dbReference type="RefSeq" id="WP_344588514.1">
    <property type="nucleotide sequence ID" value="NZ_BAAARW010000006.1"/>
</dbReference>
<organism evidence="6 7">
    <name type="scientific">Actinomadura vinacea</name>
    <dbReference type="NCBI Taxonomy" id="115336"/>
    <lineage>
        <taxon>Bacteria</taxon>
        <taxon>Bacillati</taxon>
        <taxon>Actinomycetota</taxon>
        <taxon>Actinomycetes</taxon>
        <taxon>Streptosporangiales</taxon>
        <taxon>Thermomonosporaceae</taxon>
        <taxon>Actinomadura</taxon>
    </lineage>
</organism>
<comment type="caution">
    <text evidence="6">The sequence shown here is derived from an EMBL/GenBank/DDBJ whole genome shotgun (WGS) entry which is preliminary data.</text>
</comment>
<dbReference type="PIRSF" id="PIRSF005739">
    <property type="entry name" value="O-mtase"/>
    <property type="match status" value="1"/>
</dbReference>
<dbReference type="InterPro" id="IPR036388">
    <property type="entry name" value="WH-like_DNA-bd_sf"/>
</dbReference>
<dbReference type="PANTHER" id="PTHR43712">
    <property type="entry name" value="PUTATIVE (AFU_ORTHOLOGUE AFUA_4G14580)-RELATED"/>
    <property type="match status" value="1"/>
</dbReference>
<dbReference type="PROSITE" id="PS51683">
    <property type="entry name" value="SAM_OMT_II"/>
    <property type="match status" value="1"/>
</dbReference>
<dbReference type="EMBL" id="BAAARW010000006">
    <property type="protein sequence ID" value="GAA2411575.1"/>
    <property type="molecule type" value="Genomic_DNA"/>
</dbReference>
<dbReference type="GO" id="GO:0008168">
    <property type="term" value="F:methyltransferase activity"/>
    <property type="evidence" value="ECO:0007669"/>
    <property type="project" value="UniProtKB-KW"/>
</dbReference>
<dbReference type="InterPro" id="IPR036390">
    <property type="entry name" value="WH_DNA-bd_sf"/>
</dbReference>
<feature type="domain" description="O-methyltransferase dimerisation" evidence="5">
    <location>
        <begin position="18"/>
        <end position="88"/>
    </location>
</feature>
<evidence type="ECO:0000313" key="6">
    <source>
        <dbReference type="EMBL" id="GAA2411575.1"/>
    </source>
</evidence>
<dbReference type="InterPro" id="IPR001077">
    <property type="entry name" value="COMT_C"/>
</dbReference>
<name>A0ABN3ISX7_9ACTN</name>